<feature type="compositionally biased region" description="Basic and acidic residues" evidence="1">
    <location>
        <begin position="384"/>
        <end position="416"/>
    </location>
</feature>
<feature type="compositionally biased region" description="Polar residues" evidence="1">
    <location>
        <begin position="290"/>
        <end position="303"/>
    </location>
</feature>
<evidence type="ECO:0000256" key="1">
    <source>
        <dbReference type="SAM" id="MobiDB-lite"/>
    </source>
</evidence>
<dbReference type="GeneID" id="92178652"/>
<feature type="compositionally biased region" description="Basic and acidic residues" evidence="1">
    <location>
        <begin position="646"/>
        <end position="673"/>
    </location>
</feature>
<gene>
    <name evidence="2" type="ORF">IAR55_001393</name>
</gene>
<keyword evidence="3" id="KW-1185">Reference proteome</keyword>
<reference evidence="2 3" key="1">
    <citation type="journal article" date="2024" name="bioRxiv">
        <title>Comparative genomics of Cryptococcus and Kwoniella reveals pathogenesis evolution and contrasting karyotype dynamics via intercentromeric recombination or chromosome fusion.</title>
        <authorList>
            <person name="Coelho M.A."/>
            <person name="David-Palma M."/>
            <person name="Shea T."/>
            <person name="Bowers K."/>
            <person name="McGinley-Smith S."/>
            <person name="Mohammad A.W."/>
            <person name="Gnirke A."/>
            <person name="Yurkov A.M."/>
            <person name="Nowrousian M."/>
            <person name="Sun S."/>
            <person name="Cuomo C.A."/>
            <person name="Heitman J."/>
        </authorList>
    </citation>
    <scope>NUCLEOTIDE SEQUENCE [LARGE SCALE GENOMIC DNA]</scope>
    <source>
        <strain evidence="2 3">CBS 13917</strain>
    </source>
</reference>
<feature type="compositionally biased region" description="Basic and acidic residues" evidence="1">
    <location>
        <begin position="507"/>
        <end position="517"/>
    </location>
</feature>
<dbReference type="EMBL" id="JBCAWK010000003">
    <property type="protein sequence ID" value="KAK8864147.1"/>
    <property type="molecule type" value="Genomic_DNA"/>
</dbReference>
<dbReference type="AlphaFoldDB" id="A0AAW0Z218"/>
<feature type="region of interest" description="Disordered" evidence="1">
    <location>
        <begin position="429"/>
        <end position="537"/>
    </location>
</feature>
<organism evidence="2 3">
    <name type="scientific">Kwoniella newhampshirensis</name>
    <dbReference type="NCBI Taxonomy" id="1651941"/>
    <lineage>
        <taxon>Eukaryota</taxon>
        <taxon>Fungi</taxon>
        <taxon>Dikarya</taxon>
        <taxon>Basidiomycota</taxon>
        <taxon>Agaricomycotina</taxon>
        <taxon>Tremellomycetes</taxon>
        <taxon>Tremellales</taxon>
        <taxon>Cryptococcaceae</taxon>
        <taxon>Kwoniella</taxon>
    </lineage>
</organism>
<feature type="region of interest" description="Disordered" evidence="1">
    <location>
        <begin position="98"/>
        <end position="122"/>
    </location>
</feature>
<feature type="compositionally biased region" description="Basic and acidic residues" evidence="1">
    <location>
        <begin position="429"/>
        <end position="477"/>
    </location>
</feature>
<sequence length="742" mass="83215">MGGAIPPDGQILEAVLEILDQDPIPNVLFDAPAISLNHLATQLGVSPPSLDVHHVVELVRPLVETNTLSETAREPVVQTLRKGLGNEHWIVFQPLTSGAMSSNEDSNRHERRGTTNRSTFGDSDEIRRVGAMMGHRRTGEEALVHRSSPLTELGSNVSKTSANLPRPPSRRQRSTTIETQSSVLIPPPPPLPSPVPAVKTIQRGPGPEDVLLSVNRPGNEEKGQKGFLRVLGLGKKRDGSSPNSPRLNSPFTRTTEVVNEIQDVGNETKDERKNSTTESLTSHGDEGIVSNISRSRSDNTATAQRRRDKEVDSSELSQQSRSSEDLNLPRKVVQPKHQTTTGLKDSKLLDVTRHEKRLPASNQAERDEGEYEIISAYGEESDEESKVKESGNGRREERGRRNSEGQDYKDELEDGRRIVEMREDRMKHELINGGVRKDEQAQSEREQGIKVQRQMDDEQEEKAFEVPKVKSKVDENQSRQTARTRPLHTGDYVTESASDIETSSMRSGRDGFPDKVPSRYLRGGSIDDPSYDEGKPHQLPIAAADFADEFRERSTCVTEYRKDGDAESRLRGQGLDTELGEEIGARKLNDGDARKGADKNHSRNSAIDRERRATQNILVEGRRHRHRRRHDEGESSPLNHHRHYRHADDKETSHSRRHRDDTSEHRDGTKETRNLGNRGEEEGDVIQDPPTPWLVTVFEDLPFGPDIPTLKMIDWIQDRWQLIVAEVVAVLGVVFIIQAIGL</sequence>
<proteinExistence type="predicted"/>
<feature type="compositionally biased region" description="Basic and acidic residues" evidence="1">
    <location>
        <begin position="583"/>
        <end position="613"/>
    </location>
</feature>
<feature type="compositionally biased region" description="Basic and acidic residues" evidence="1">
    <location>
        <begin position="344"/>
        <end position="353"/>
    </location>
</feature>
<protein>
    <submittedName>
        <fullName evidence="2">Uncharacterized protein</fullName>
    </submittedName>
</protein>
<dbReference type="Proteomes" id="UP001388673">
    <property type="component" value="Unassembled WGS sequence"/>
</dbReference>
<feature type="region of interest" description="Disordered" evidence="1">
    <location>
        <begin position="562"/>
        <end position="689"/>
    </location>
</feature>
<evidence type="ECO:0000313" key="2">
    <source>
        <dbReference type="EMBL" id="KAK8864147.1"/>
    </source>
</evidence>
<feature type="region of interest" description="Disordered" evidence="1">
    <location>
        <begin position="233"/>
        <end position="416"/>
    </location>
</feature>
<feature type="compositionally biased region" description="Polar residues" evidence="1">
    <location>
        <begin position="495"/>
        <end position="506"/>
    </location>
</feature>
<accession>A0AAW0Z218</accession>
<dbReference type="KEGG" id="kne:92178652"/>
<feature type="compositionally biased region" description="Basic and acidic residues" evidence="1">
    <location>
        <begin position="266"/>
        <end position="275"/>
    </location>
</feature>
<feature type="compositionally biased region" description="Polar residues" evidence="1">
    <location>
        <begin position="148"/>
        <end position="163"/>
    </location>
</feature>
<feature type="compositionally biased region" description="Polar residues" evidence="1">
    <location>
        <begin position="240"/>
        <end position="257"/>
    </location>
</feature>
<evidence type="ECO:0000313" key="3">
    <source>
        <dbReference type="Proteomes" id="UP001388673"/>
    </source>
</evidence>
<comment type="caution">
    <text evidence="2">The sequence shown here is derived from an EMBL/GenBank/DDBJ whole genome shotgun (WGS) entry which is preliminary data.</text>
</comment>
<dbReference type="RefSeq" id="XP_066804443.1">
    <property type="nucleotide sequence ID" value="XM_066944520.1"/>
</dbReference>
<name>A0AAW0Z218_9TREE</name>
<feature type="region of interest" description="Disordered" evidence="1">
    <location>
        <begin position="140"/>
        <end position="193"/>
    </location>
</feature>